<dbReference type="RefSeq" id="WP_184791123.1">
    <property type="nucleotide sequence ID" value="NZ_BONT01000008.1"/>
</dbReference>
<feature type="region of interest" description="Disordered" evidence="1">
    <location>
        <begin position="264"/>
        <end position="288"/>
    </location>
</feature>
<evidence type="ECO:0000313" key="3">
    <source>
        <dbReference type="Proteomes" id="UP000548476"/>
    </source>
</evidence>
<sequence length="288" mass="31179">MTTPPAAPTVTPVYEGIAPYVEVIVTPGADNQTITLYRTDATGLHTVRGAVRALVSGPAVFLDFEVPFGETATYTAVGYDTIGTASPSSPPSAPITMDITGCPVVHDPTDVSTAMRWRVADWEELTYGRAAEVLRPMLSALAVGLIGTRQEPESTMVVLTKTDDEAAAMRELTRSPTVLIRPPASWGWPSRYWLLGEVSERRRSPKRGDAPARLFEFALTAVAAPGTTITSYLYTWATVVDAYDTWADVIAEKPSWLELLRHVPPTTSNDPGEELDEPHAAARLLDTP</sequence>
<protein>
    <submittedName>
        <fullName evidence="2">Uncharacterized protein</fullName>
    </submittedName>
</protein>
<gene>
    <name evidence="2" type="ORF">HNR73_006207</name>
</gene>
<accession>A0A841FR76</accession>
<proteinExistence type="predicted"/>
<name>A0A841FR76_9ACTN</name>
<comment type="caution">
    <text evidence="2">The sequence shown here is derived from an EMBL/GenBank/DDBJ whole genome shotgun (WGS) entry which is preliminary data.</text>
</comment>
<evidence type="ECO:0000256" key="1">
    <source>
        <dbReference type="SAM" id="MobiDB-lite"/>
    </source>
</evidence>
<dbReference type="AlphaFoldDB" id="A0A841FR76"/>
<dbReference type="EMBL" id="JACHGT010000016">
    <property type="protein sequence ID" value="MBB6038324.1"/>
    <property type="molecule type" value="Genomic_DNA"/>
</dbReference>
<reference evidence="2 3" key="1">
    <citation type="submission" date="2020-08" db="EMBL/GenBank/DDBJ databases">
        <title>Genomic Encyclopedia of Type Strains, Phase IV (KMG-IV): sequencing the most valuable type-strain genomes for metagenomic binning, comparative biology and taxonomic classification.</title>
        <authorList>
            <person name="Goeker M."/>
        </authorList>
    </citation>
    <scope>NUCLEOTIDE SEQUENCE [LARGE SCALE GENOMIC DNA]</scope>
    <source>
        <strain evidence="2 3">YIM 65646</strain>
    </source>
</reference>
<keyword evidence="3" id="KW-1185">Reference proteome</keyword>
<dbReference type="Proteomes" id="UP000548476">
    <property type="component" value="Unassembled WGS sequence"/>
</dbReference>
<organism evidence="2 3">
    <name type="scientific">Phytomonospora endophytica</name>
    <dbReference type="NCBI Taxonomy" id="714109"/>
    <lineage>
        <taxon>Bacteria</taxon>
        <taxon>Bacillati</taxon>
        <taxon>Actinomycetota</taxon>
        <taxon>Actinomycetes</taxon>
        <taxon>Micromonosporales</taxon>
        <taxon>Micromonosporaceae</taxon>
        <taxon>Phytomonospora</taxon>
    </lineage>
</organism>
<evidence type="ECO:0000313" key="2">
    <source>
        <dbReference type="EMBL" id="MBB6038324.1"/>
    </source>
</evidence>